<dbReference type="AlphaFoldDB" id="A0A1K2IMS8"/>
<keyword evidence="3" id="KW-1185">Reference proteome</keyword>
<dbReference type="EMBL" id="FPKV01000003">
    <property type="protein sequence ID" value="SFZ93773.1"/>
    <property type="molecule type" value="Genomic_DNA"/>
</dbReference>
<dbReference type="Gene3D" id="3.40.630.30">
    <property type="match status" value="1"/>
</dbReference>
<dbReference type="PROSITE" id="PS51186">
    <property type="entry name" value="GNAT"/>
    <property type="match status" value="1"/>
</dbReference>
<gene>
    <name evidence="2" type="ORF">SAMN05428642_103325</name>
</gene>
<keyword evidence="2" id="KW-0808">Transferase</keyword>
<evidence type="ECO:0000313" key="3">
    <source>
        <dbReference type="Proteomes" id="UP000182544"/>
    </source>
</evidence>
<dbReference type="GO" id="GO:0016747">
    <property type="term" value="F:acyltransferase activity, transferring groups other than amino-acyl groups"/>
    <property type="evidence" value="ECO:0007669"/>
    <property type="project" value="InterPro"/>
</dbReference>
<dbReference type="InterPro" id="IPR016181">
    <property type="entry name" value="Acyl_CoA_acyltransferase"/>
</dbReference>
<dbReference type="CDD" id="cd04301">
    <property type="entry name" value="NAT_SF"/>
    <property type="match status" value="1"/>
</dbReference>
<sequence length="73" mass="8591">MAILKEYQGKGIGNIILNYTEEFIKKKNTDIIWCNAREIAVDFYKKNNYQTIGKAFPIKDIGLHYVMYKTLKK</sequence>
<name>A0A1K2IMS8_9FLAO</name>
<dbReference type="Proteomes" id="UP000182544">
    <property type="component" value="Unassembled WGS sequence"/>
</dbReference>
<protein>
    <submittedName>
        <fullName evidence="2">Acetyltransferase (GNAT) domain-containing protein</fullName>
    </submittedName>
</protein>
<organism evidence="2 3">
    <name type="scientific">Flaviramulus basaltis</name>
    <dbReference type="NCBI Taxonomy" id="369401"/>
    <lineage>
        <taxon>Bacteria</taxon>
        <taxon>Pseudomonadati</taxon>
        <taxon>Bacteroidota</taxon>
        <taxon>Flavobacteriia</taxon>
        <taxon>Flavobacteriales</taxon>
        <taxon>Flavobacteriaceae</taxon>
        <taxon>Flaviramulus</taxon>
    </lineage>
</organism>
<proteinExistence type="predicted"/>
<dbReference type="InterPro" id="IPR000182">
    <property type="entry name" value="GNAT_dom"/>
</dbReference>
<dbReference type="Pfam" id="PF13508">
    <property type="entry name" value="Acetyltransf_7"/>
    <property type="match status" value="1"/>
</dbReference>
<evidence type="ECO:0000313" key="2">
    <source>
        <dbReference type="EMBL" id="SFZ93773.1"/>
    </source>
</evidence>
<accession>A0A1K2IMS8</accession>
<feature type="domain" description="N-acetyltransferase" evidence="1">
    <location>
        <begin position="1"/>
        <end position="72"/>
    </location>
</feature>
<evidence type="ECO:0000259" key="1">
    <source>
        <dbReference type="PROSITE" id="PS51186"/>
    </source>
</evidence>
<dbReference type="STRING" id="369401.SAMN05428642_103325"/>
<reference evidence="2 3" key="1">
    <citation type="submission" date="2016-10" db="EMBL/GenBank/DDBJ databases">
        <authorList>
            <person name="de Groot N.N."/>
        </authorList>
    </citation>
    <scope>NUCLEOTIDE SEQUENCE [LARGE SCALE GENOMIC DNA]</scope>
    <source>
        <strain evidence="2 3">DSM 18180</strain>
    </source>
</reference>
<dbReference type="SUPFAM" id="SSF55729">
    <property type="entry name" value="Acyl-CoA N-acyltransferases (Nat)"/>
    <property type="match status" value="1"/>
</dbReference>